<feature type="region of interest" description="Disordered" evidence="1">
    <location>
        <begin position="1"/>
        <end position="25"/>
    </location>
</feature>
<dbReference type="AlphaFoldDB" id="A0A8E1WI45"/>
<dbReference type="NCBIfam" id="NF010406">
    <property type="entry name" value="PRK13832.1"/>
    <property type="match status" value="1"/>
</dbReference>
<dbReference type="SUPFAM" id="SSF110849">
    <property type="entry name" value="ParB/Sulfiredoxin"/>
    <property type="match status" value="1"/>
</dbReference>
<dbReference type="GO" id="GO:0005694">
    <property type="term" value="C:chromosome"/>
    <property type="evidence" value="ECO:0007669"/>
    <property type="project" value="TreeGrafter"/>
</dbReference>
<dbReference type="Gene3D" id="1.10.10.2830">
    <property type="match status" value="1"/>
</dbReference>
<feature type="compositionally biased region" description="Acidic residues" evidence="1">
    <location>
        <begin position="534"/>
        <end position="555"/>
    </location>
</feature>
<dbReference type="Gene3D" id="3.90.1530.30">
    <property type="match status" value="1"/>
</dbReference>
<gene>
    <name evidence="3" type="ORF">HNQ96_005315</name>
</gene>
<proteinExistence type="predicted"/>
<dbReference type="PANTHER" id="PTHR33375:SF7">
    <property type="entry name" value="CHROMOSOME 2-PARTITIONING PROTEIN PARB-RELATED"/>
    <property type="match status" value="1"/>
</dbReference>
<protein>
    <submittedName>
        <fullName evidence="3">ParB-like chromosome segregation protein Spo0J</fullName>
    </submittedName>
</protein>
<evidence type="ECO:0000313" key="3">
    <source>
        <dbReference type="EMBL" id="MBB6469425.1"/>
    </source>
</evidence>
<dbReference type="RefSeq" id="WP_184772799.1">
    <property type="nucleotide sequence ID" value="NZ_JACHGI010000016.1"/>
</dbReference>
<accession>A0A8E1WI45</accession>
<dbReference type="PANTHER" id="PTHR33375">
    <property type="entry name" value="CHROMOSOME-PARTITIONING PROTEIN PARB-RELATED"/>
    <property type="match status" value="1"/>
</dbReference>
<dbReference type="Proteomes" id="UP000532373">
    <property type="component" value="Unassembled WGS sequence"/>
</dbReference>
<feature type="region of interest" description="Disordered" evidence="1">
    <location>
        <begin position="534"/>
        <end position="563"/>
    </location>
</feature>
<dbReference type="InterPro" id="IPR003115">
    <property type="entry name" value="ParB_N"/>
</dbReference>
<evidence type="ECO:0000259" key="2">
    <source>
        <dbReference type="SMART" id="SM00470"/>
    </source>
</evidence>
<feature type="compositionally biased region" description="Basic and acidic residues" evidence="1">
    <location>
        <begin position="1"/>
        <end position="18"/>
    </location>
</feature>
<dbReference type="Pfam" id="PF02195">
    <property type="entry name" value="ParB_N"/>
    <property type="match status" value="1"/>
</dbReference>
<dbReference type="InterPro" id="IPR036086">
    <property type="entry name" value="ParB/Sulfiredoxin_sf"/>
</dbReference>
<dbReference type="EMBL" id="JACHGI010000016">
    <property type="protein sequence ID" value="MBB6469425.1"/>
    <property type="molecule type" value="Genomic_DNA"/>
</dbReference>
<organism evidence="3 4">
    <name type="scientific">Aminobacter carboxidus</name>
    <dbReference type="NCBI Taxonomy" id="376165"/>
    <lineage>
        <taxon>Bacteria</taxon>
        <taxon>Pseudomonadati</taxon>
        <taxon>Pseudomonadota</taxon>
        <taxon>Alphaproteobacteria</taxon>
        <taxon>Hyphomicrobiales</taxon>
        <taxon>Phyllobacteriaceae</taxon>
        <taxon>Aminobacter</taxon>
    </lineage>
</organism>
<dbReference type="CDD" id="cd16387">
    <property type="entry name" value="ParB_N_Srx"/>
    <property type="match status" value="1"/>
</dbReference>
<evidence type="ECO:0000313" key="4">
    <source>
        <dbReference type="Proteomes" id="UP000532373"/>
    </source>
</evidence>
<dbReference type="SUPFAM" id="SSF109709">
    <property type="entry name" value="KorB DNA-binding domain-like"/>
    <property type="match status" value="1"/>
</dbReference>
<feature type="domain" description="ParB-like N-terminal" evidence="2">
    <location>
        <begin position="4"/>
        <end position="97"/>
    </location>
</feature>
<name>A0A8E1WI45_9HYPH</name>
<reference evidence="3 4" key="1">
    <citation type="submission" date="2020-08" db="EMBL/GenBank/DDBJ databases">
        <title>Genomic Encyclopedia of Type Strains, Phase IV (KMG-IV): sequencing the most valuable type-strain genomes for metagenomic binning, comparative biology and taxonomic classification.</title>
        <authorList>
            <person name="Goeker M."/>
        </authorList>
    </citation>
    <scope>NUCLEOTIDE SEQUENCE [LARGE SCALE GENOMIC DNA]</scope>
    <source>
        <strain evidence="3 4">DSM 17454</strain>
    </source>
</reference>
<sequence>MELKFVDPRSLKDNPDKARRSKSSPQADALLLATIKAVGIVQPPVVAAETDGGNGFVIDDGRRRVKQAIAAGLEQIAVLVVSRAEDGGAMRSLATSITHEQLHPVDLWRAIERLVALNWTEEAIGIALAQSVRQIKKLRLLANVLPAMLDHMAKGDMPDERQLRTIAAASLDEQKEVWKAHKPSKGDPQVDWWRVAQGLAKTRMYARDASFGDELAQAYGIAWVEDLFAPADQDSRYTTDVDAFLGAQQEWMTQNLPKKGVIAEVSNYGEVKLPPKAERVYGTPKKSDHTAMYLDREGKVKTVHFRMPEAKKKARDSETAAGEDEAIVVSKPRPDVTRKGIEMIGDLRTDALHEALSRAPIEDETLLALLVLAFAGQNVRVDSGAGGDFRFGGRFGRHAAALFDAEGKFAFDTDTLRVAARGVLIDVLSCREGMSKSGVVALVAGAAIGADSFLANMGTEDFLACLSRLALEGSCTDTPVLPRARVKDTRAALVEHFKEGHFVHPAALFASGVTSLTEWLAKNAVTEVEDDDVTDVEDIGADDQMIDGDADGEFEEGYRDAAE</sequence>
<comment type="caution">
    <text evidence="3">The sequence shown here is derived from an EMBL/GenBank/DDBJ whole genome shotgun (WGS) entry which is preliminary data.</text>
</comment>
<dbReference type="InterPro" id="IPR050336">
    <property type="entry name" value="Chromosome_partition/occlusion"/>
</dbReference>
<dbReference type="SMART" id="SM00470">
    <property type="entry name" value="ParB"/>
    <property type="match status" value="1"/>
</dbReference>
<evidence type="ECO:0000256" key="1">
    <source>
        <dbReference type="SAM" id="MobiDB-lite"/>
    </source>
</evidence>
<dbReference type="GO" id="GO:0007059">
    <property type="term" value="P:chromosome segregation"/>
    <property type="evidence" value="ECO:0007669"/>
    <property type="project" value="TreeGrafter"/>
</dbReference>